<dbReference type="EMBL" id="BAABCE010000045">
    <property type="protein sequence ID" value="GAA3597060.1"/>
    <property type="molecule type" value="Genomic_DNA"/>
</dbReference>
<comment type="caution">
    <text evidence="2">The sequence shown here is derived from an EMBL/GenBank/DDBJ whole genome shotgun (WGS) entry which is preliminary data.</text>
</comment>
<dbReference type="Proteomes" id="UP001500707">
    <property type="component" value="Unassembled WGS sequence"/>
</dbReference>
<organism evidence="2 3">
    <name type="scientific">Streptomyces osmaniensis</name>
    <dbReference type="NCBI Taxonomy" id="593134"/>
    <lineage>
        <taxon>Bacteria</taxon>
        <taxon>Bacillati</taxon>
        <taxon>Actinomycetota</taxon>
        <taxon>Actinomycetes</taxon>
        <taxon>Kitasatosporales</taxon>
        <taxon>Streptomycetaceae</taxon>
        <taxon>Streptomyces</taxon>
    </lineage>
</organism>
<evidence type="ECO:0000313" key="2">
    <source>
        <dbReference type="EMBL" id="GAA3597060.1"/>
    </source>
</evidence>
<protein>
    <submittedName>
        <fullName evidence="2">Uncharacterized protein</fullName>
    </submittedName>
</protein>
<evidence type="ECO:0000313" key="3">
    <source>
        <dbReference type="Proteomes" id="UP001500707"/>
    </source>
</evidence>
<keyword evidence="1" id="KW-0732">Signal</keyword>
<accession>A0ABP6Z676</accession>
<proteinExistence type="predicted"/>
<feature type="signal peptide" evidence="1">
    <location>
        <begin position="1"/>
        <end position="24"/>
    </location>
</feature>
<dbReference type="RefSeq" id="WP_346186811.1">
    <property type="nucleotide sequence ID" value="NZ_BAABCE010000045.1"/>
</dbReference>
<gene>
    <name evidence="2" type="ORF">GCM10022295_92200</name>
</gene>
<keyword evidence="3" id="KW-1185">Reference proteome</keyword>
<reference evidence="3" key="1">
    <citation type="journal article" date="2019" name="Int. J. Syst. Evol. Microbiol.">
        <title>The Global Catalogue of Microorganisms (GCM) 10K type strain sequencing project: providing services to taxonomists for standard genome sequencing and annotation.</title>
        <authorList>
            <consortium name="The Broad Institute Genomics Platform"/>
            <consortium name="The Broad Institute Genome Sequencing Center for Infectious Disease"/>
            <person name="Wu L."/>
            <person name="Ma J."/>
        </authorList>
    </citation>
    <scope>NUCLEOTIDE SEQUENCE [LARGE SCALE GENOMIC DNA]</scope>
    <source>
        <strain evidence="3">JCM 17656</strain>
    </source>
</reference>
<sequence>MKRWKTTVTAVSLMTLAASGSAFASTAGDPDPSGGRTVIVAKGNENAVAGHDLIQGGENVTGTGHVIGERLGDDEGAQICVQVVNSTQVNLTNGVVTSGNFTQPTLTNLTLVEDGVITDTDATTLQPGEIGIACAAQQSPGPNVKISYNVPNPAGFDDIDFSATQVSPTSPPQESYTTTSGYEIAVISRDGVGTNQQNVSFNICQTSPNTCAV</sequence>
<feature type="chain" id="PRO_5045314223" evidence="1">
    <location>
        <begin position="25"/>
        <end position="213"/>
    </location>
</feature>
<name>A0ABP6Z676_9ACTN</name>
<evidence type="ECO:0000256" key="1">
    <source>
        <dbReference type="SAM" id="SignalP"/>
    </source>
</evidence>